<dbReference type="CDD" id="cd00067">
    <property type="entry name" value="GAL4"/>
    <property type="match status" value="1"/>
</dbReference>
<dbReference type="AlphaFoldDB" id="A0A0D2D7Z5"/>
<dbReference type="InterPro" id="IPR036864">
    <property type="entry name" value="Zn2-C6_fun-type_DNA-bd_sf"/>
</dbReference>
<dbReference type="GeneID" id="27361133"/>
<name>A0A0D2D7Z5_9EURO</name>
<dbReference type="Pfam" id="PF00172">
    <property type="entry name" value="Zn_clus"/>
    <property type="match status" value="1"/>
</dbReference>
<dbReference type="Proteomes" id="UP000053342">
    <property type="component" value="Unassembled WGS sequence"/>
</dbReference>
<protein>
    <recommendedName>
        <fullName evidence="7">Zn(2)-C6 fungal-type domain-containing protein</fullName>
    </recommendedName>
</protein>
<dbReference type="VEuPathDB" id="FungiDB:PV06_09059"/>
<dbReference type="PROSITE" id="PS50048">
    <property type="entry name" value="ZN2_CY6_FUNGAL_2"/>
    <property type="match status" value="1"/>
</dbReference>
<organism evidence="8 9">
    <name type="scientific">Exophiala oligosperma</name>
    <dbReference type="NCBI Taxonomy" id="215243"/>
    <lineage>
        <taxon>Eukaryota</taxon>
        <taxon>Fungi</taxon>
        <taxon>Dikarya</taxon>
        <taxon>Ascomycota</taxon>
        <taxon>Pezizomycotina</taxon>
        <taxon>Eurotiomycetes</taxon>
        <taxon>Chaetothyriomycetidae</taxon>
        <taxon>Chaetothyriales</taxon>
        <taxon>Herpotrichiellaceae</taxon>
        <taxon>Exophiala</taxon>
    </lineage>
</organism>
<keyword evidence="3" id="KW-0805">Transcription regulation</keyword>
<dbReference type="GO" id="GO:0008270">
    <property type="term" value="F:zinc ion binding"/>
    <property type="evidence" value="ECO:0007669"/>
    <property type="project" value="InterPro"/>
</dbReference>
<keyword evidence="6" id="KW-0539">Nucleus</keyword>
<evidence type="ECO:0000313" key="8">
    <source>
        <dbReference type="EMBL" id="KIW39273.1"/>
    </source>
</evidence>
<evidence type="ECO:0000313" key="9">
    <source>
        <dbReference type="Proteomes" id="UP000053342"/>
    </source>
</evidence>
<dbReference type="HOGENOM" id="CLU_040055_0_0_1"/>
<keyword evidence="1" id="KW-0479">Metal-binding</keyword>
<dbReference type="Gene3D" id="4.10.240.10">
    <property type="entry name" value="Zn(2)-C6 fungal-type DNA-binding domain"/>
    <property type="match status" value="1"/>
</dbReference>
<dbReference type="PROSITE" id="PS00463">
    <property type="entry name" value="ZN2_CY6_FUNGAL_1"/>
    <property type="match status" value="1"/>
</dbReference>
<evidence type="ECO:0000256" key="4">
    <source>
        <dbReference type="ARBA" id="ARBA00023125"/>
    </source>
</evidence>
<accession>A0A0D2D7Z5</accession>
<dbReference type="PANTHER" id="PTHR36206">
    <property type="entry name" value="ASPERCRYPTIN BIOSYNTHESIS CLUSTER-SPECIFIC TRANSCRIPTION REGULATOR ATNN-RELATED"/>
    <property type="match status" value="1"/>
</dbReference>
<dbReference type="SMART" id="SM00066">
    <property type="entry name" value="GAL4"/>
    <property type="match status" value="1"/>
</dbReference>
<sequence length="536" mass="60364">MPGVFRPDRQRRWHQKTFSGCVKCKQRRVKCDEARPHCRKCGNLGIQCPGYKLPLTRLFEPKLLKHPECSREERIDYDFFVQTGSRIVAASQSTSLPFWTEWAPRLAESDPAVKHVLITLGSLVRLLKDELSNETVNKRCTLESPPSAIRNATLAMQHMSSAQGRATAAETSVVYCILLRELAIWTGRQTSSHEYVLDAYNFLHTKNAPGIDKTSKATILACMIDQLLAHAATCTDDFPPVNSGLLSNYQLVNGLERVSAISTWNDAFDGISSLLQAVFRATCPYILSTDTELGYILCTLKLFDDKLQSLRAQSGLACDFLHLQVHHSVAQIMFNTLSQRDEWIYDNYQSEFWSILEHIKRLLAAKCIMRSNSETSLQPSLGLIPPLFLIATKCRHLHVRQQAAHILHDLRRAERVWTSCMATTIARFVIEEEKPVSLVSNNADVTSGGPQPHRRIRLDEVVYSNEECRIVLAYTAFSEYGAEGEHCTASLPFAPHPSMKSNDETCSISRKVLRHCGYSGILLLTPRIECHCLGCE</sequence>
<evidence type="ECO:0000256" key="2">
    <source>
        <dbReference type="ARBA" id="ARBA00022833"/>
    </source>
</evidence>
<gene>
    <name evidence="8" type="ORF">PV06_09059</name>
</gene>
<dbReference type="RefSeq" id="XP_016259489.1">
    <property type="nucleotide sequence ID" value="XM_016410467.1"/>
</dbReference>
<dbReference type="PANTHER" id="PTHR36206:SF13">
    <property type="entry name" value="TRANSCRIPTIONAL REGULATORY PROTEIN MOC3"/>
    <property type="match status" value="1"/>
</dbReference>
<evidence type="ECO:0000256" key="3">
    <source>
        <dbReference type="ARBA" id="ARBA00023015"/>
    </source>
</evidence>
<dbReference type="SUPFAM" id="SSF57701">
    <property type="entry name" value="Zn2/Cys6 DNA-binding domain"/>
    <property type="match status" value="1"/>
</dbReference>
<evidence type="ECO:0000256" key="5">
    <source>
        <dbReference type="ARBA" id="ARBA00023163"/>
    </source>
</evidence>
<dbReference type="InterPro" id="IPR001138">
    <property type="entry name" value="Zn2Cys6_DnaBD"/>
</dbReference>
<reference evidence="8 9" key="1">
    <citation type="submission" date="2015-01" db="EMBL/GenBank/DDBJ databases">
        <title>The Genome Sequence of Exophiala oligosperma CBS72588.</title>
        <authorList>
            <consortium name="The Broad Institute Genomics Platform"/>
            <person name="Cuomo C."/>
            <person name="de Hoog S."/>
            <person name="Gorbushina A."/>
            <person name="Stielow B."/>
            <person name="Teixiera M."/>
            <person name="Abouelleil A."/>
            <person name="Chapman S.B."/>
            <person name="Priest M."/>
            <person name="Young S.K."/>
            <person name="Wortman J."/>
            <person name="Nusbaum C."/>
            <person name="Birren B."/>
        </authorList>
    </citation>
    <scope>NUCLEOTIDE SEQUENCE [LARGE SCALE GENOMIC DNA]</scope>
    <source>
        <strain evidence="8 9">CBS 72588</strain>
    </source>
</reference>
<dbReference type="EMBL" id="KN847340">
    <property type="protein sequence ID" value="KIW39273.1"/>
    <property type="molecule type" value="Genomic_DNA"/>
</dbReference>
<dbReference type="InterPro" id="IPR052360">
    <property type="entry name" value="Transcr_Regulatory_Proteins"/>
</dbReference>
<proteinExistence type="predicted"/>
<dbReference type="STRING" id="215243.A0A0D2D7Z5"/>
<evidence type="ECO:0000256" key="6">
    <source>
        <dbReference type="ARBA" id="ARBA00023242"/>
    </source>
</evidence>
<keyword evidence="2" id="KW-0862">Zinc</keyword>
<dbReference type="GO" id="GO:0000981">
    <property type="term" value="F:DNA-binding transcription factor activity, RNA polymerase II-specific"/>
    <property type="evidence" value="ECO:0007669"/>
    <property type="project" value="InterPro"/>
</dbReference>
<dbReference type="OrthoDB" id="4118238at2759"/>
<evidence type="ECO:0000256" key="1">
    <source>
        <dbReference type="ARBA" id="ARBA00022723"/>
    </source>
</evidence>
<dbReference type="GO" id="GO:0003677">
    <property type="term" value="F:DNA binding"/>
    <property type="evidence" value="ECO:0007669"/>
    <property type="project" value="UniProtKB-KW"/>
</dbReference>
<keyword evidence="5" id="KW-0804">Transcription</keyword>
<keyword evidence="9" id="KW-1185">Reference proteome</keyword>
<feature type="domain" description="Zn(2)-C6 fungal-type" evidence="7">
    <location>
        <begin position="20"/>
        <end position="48"/>
    </location>
</feature>
<evidence type="ECO:0000259" key="7">
    <source>
        <dbReference type="PROSITE" id="PS50048"/>
    </source>
</evidence>
<keyword evidence="4" id="KW-0238">DNA-binding</keyword>